<feature type="domain" description="Signal transduction histidine kinase subgroup 2 dimerisation and phosphoacceptor" evidence="8">
    <location>
        <begin position="110"/>
        <end position="181"/>
    </location>
</feature>
<evidence type="ECO:0000259" key="8">
    <source>
        <dbReference type="Pfam" id="PF07568"/>
    </source>
</evidence>
<evidence type="ECO:0000256" key="3">
    <source>
        <dbReference type="ARBA" id="ARBA00022553"/>
    </source>
</evidence>
<evidence type="ECO:0000256" key="1">
    <source>
        <dbReference type="ARBA" id="ARBA00000085"/>
    </source>
</evidence>
<evidence type="ECO:0000256" key="6">
    <source>
        <dbReference type="ARBA" id="ARBA00022777"/>
    </source>
</evidence>
<gene>
    <name evidence="9" type="ORF">MTTB_09420</name>
</gene>
<dbReference type="Gene3D" id="3.30.450.20">
    <property type="entry name" value="PAS domain"/>
    <property type="match status" value="1"/>
</dbReference>
<dbReference type="RefSeq" id="WP_248563909.1">
    <property type="nucleotide sequence ID" value="NZ_AP025698.1"/>
</dbReference>
<dbReference type="EMBL" id="AP025698">
    <property type="protein sequence ID" value="BDH79563.1"/>
    <property type="molecule type" value="Genomic_DNA"/>
</dbReference>
<protein>
    <recommendedName>
        <fullName evidence="2">histidine kinase</fullName>
        <ecNumber evidence="2">2.7.13.3</ecNumber>
    </recommendedName>
</protein>
<evidence type="ECO:0000256" key="2">
    <source>
        <dbReference type="ARBA" id="ARBA00012438"/>
    </source>
</evidence>
<dbReference type="PANTHER" id="PTHR41523">
    <property type="entry name" value="TWO-COMPONENT SYSTEM SENSOR PROTEIN"/>
    <property type="match status" value="1"/>
</dbReference>
<proteinExistence type="predicted"/>
<keyword evidence="3" id="KW-0597">Phosphoprotein</keyword>
<accession>A0ABN6PG29</accession>
<organism evidence="9 10">
    <name type="scientific">Methanothermobacter tenebrarum</name>
    <dbReference type="NCBI Taxonomy" id="680118"/>
    <lineage>
        <taxon>Archaea</taxon>
        <taxon>Methanobacteriati</taxon>
        <taxon>Methanobacteriota</taxon>
        <taxon>Methanomada group</taxon>
        <taxon>Methanobacteria</taxon>
        <taxon>Methanobacteriales</taxon>
        <taxon>Methanobacteriaceae</taxon>
        <taxon>Methanothermobacter</taxon>
    </lineage>
</organism>
<evidence type="ECO:0000256" key="7">
    <source>
        <dbReference type="ARBA" id="ARBA00022840"/>
    </source>
</evidence>
<keyword evidence="6" id="KW-0418">Kinase</keyword>
<evidence type="ECO:0000256" key="4">
    <source>
        <dbReference type="ARBA" id="ARBA00022679"/>
    </source>
</evidence>
<dbReference type="PANTHER" id="PTHR41523:SF8">
    <property type="entry name" value="ETHYLENE RESPONSE SENSOR PROTEIN"/>
    <property type="match status" value="1"/>
</dbReference>
<dbReference type="InterPro" id="IPR036890">
    <property type="entry name" value="HATPase_C_sf"/>
</dbReference>
<dbReference type="EC" id="2.7.13.3" evidence="2"/>
<keyword evidence="5" id="KW-0547">Nucleotide-binding</keyword>
<comment type="catalytic activity">
    <reaction evidence="1">
        <text>ATP + protein L-histidine = ADP + protein N-phospho-L-histidine.</text>
        <dbReference type="EC" id="2.7.13.3"/>
    </reaction>
</comment>
<keyword evidence="10" id="KW-1185">Reference proteome</keyword>
<evidence type="ECO:0000313" key="10">
    <source>
        <dbReference type="Proteomes" id="UP000831817"/>
    </source>
</evidence>
<reference evidence="9 10" key="1">
    <citation type="submission" date="2022-04" db="EMBL/GenBank/DDBJ databases">
        <title>Complete genome of Methanothermobacter tenebrarum strain RMAS.</title>
        <authorList>
            <person name="Nakamura K."/>
            <person name="Oshima K."/>
            <person name="Hattori M."/>
            <person name="Kamagata Y."/>
            <person name="Takamizawa K."/>
        </authorList>
    </citation>
    <scope>NUCLEOTIDE SEQUENCE [LARGE SCALE GENOMIC DNA]</scope>
    <source>
        <strain evidence="9 10">RMAS</strain>
    </source>
</reference>
<dbReference type="GeneID" id="71965460"/>
<evidence type="ECO:0000256" key="5">
    <source>
        <dbReference type="ARBA" id="ARBA00022741"/>
    </source>
</evidence>
<dbReference type="Pfam" id="PF07568">
    <property type="entry name" value="HisKA_2"/>
    <property type="match status" value="1"/>
</dbReference>
<sequence>MAFLQGVIENIEDAIAVLDKKGEIIYENKKIKEISLEIRDYWVKLKKEKRPVPIKTLTTDNRHFTGWIIPRYHENEFAGAILSLTEVTDLIRVQKQLMENIRERDALLRELHHRVKNTLQLIISLINLQAQEADKNTRKAFFDIQNRIMTMAIVHEALYETGTYARIDMGKYIKRLVDNLKGQFGVQNIKFGIDCRAKFNMETSMPLALLINELLSDLLTHTSGGEIKIKTKETEEGHQLIISDKRPSIKVARGMDSFLVKALTHQLNATLREKTSEDEVKIIITFKELEYKERI</sequence>
<dbReference type="InterPro" id="IPR011495">
    <property type="entry name" value="Sig_transdc_His_kin_sub2_dim/P"/>
</dbReference>
<evidence type="ECO:0000313" key="9">
    <source>
        <dbReference type="EMBL" id="BDH79563.1"/>
    </source>
</evidence>
<name>A0ABN6PG29_9EURY</name>
<keyword evidence="4" id="KW-0808">Transferase</keyword>
<dbReference type="Proteomes" id="UP000831817">
    <property type="component" value="Chromosome"/>
</dbReference>
<dbReference type="Gene3D" id="3.30.565.10">
    <property type="entry name" value="Histidine kinase-like ATPase, C-terminal domain"/>
    <property type="match status" value="1"/>
</dbReference>
<keyword evidence="7" id="KW-0067">ATP-binding</keyword>